<evidence type="ECO:0000313" key="10">
    <source>
        <dbReference type="RefSeq" id="XP_056861578.1"/>
    </source>
</evidence>
<comment type="subunit">
    <text evidence="5">Eukaryotic translation initiation factor 2 eIF2 is a heterotrimeric complex composed of an alpha, a beta and a gamma subunit.</text>
</comment>
<evidence type="ECO:0000256" key="2">
    <source>
        <dbReference type="ARBA" id="ARBA00022540"/>
    </source>
</evidence>
<dbReference type="AlphaFoldDB" id="A0A9W3DCV4"/>
<dbReference type="PANTHER" id="PTHR23001">
    <property type="entry name" value="EUKARYOTIC TRANSLATION INITIATION FACTOR"/>
    <property type="match status" value="1"/>
</dbReference>
<dbReference type="InterPro" id="IPR016189">
    <property type="entry name" value="Transl_init_fac_IF2/IF5_N"/>
</dbReference>
<dbReference type="SUPFAM" id="SSF100966">
    <property type="entry name" value="Translation initiation factor 2 beta, aIF2beta, N-terminal domain"/>
    <property type="match status" value="1"/>
</dbReference>
<evidence type="ECO:0000256" key="7">
    <source>
        <dbReference type="SAM" id="MobiDB-lite"/>
    </source>
</evidence>
<dbReference type="InterPro" id="IPR016190">
    <property type="entry name" value="Transl_init_fac_IF2/IF5_Zn-bd"/>
</dbReference>
<keyword evidence="3" id="KW-0648">Protein biosynthesis</keyword>
<dbReference type="RefSeq" id="XP_056861578.1">
    <property type="nucleotide sequence ID" value="XM_057005598.1"/>
</dbReference>
<comment type="function">
    <text evidence="4">Component of the eIF2 complex that functions in the early steps of protein synthesis by forming a ternary complex with GTP and initiator tRNA. This complex binds to a 40S ribosomal subunit, followed by mRNA binding to form a 43S pre-initiation complex (43S PIC). Junction of the 60S ribosomal subunit to form the 80S initiation complex is preceded by hydrolysis of the GTP bound to eIF2 and release of an eIF2-GDP binary complex. In order for eIF2 to recycle and catalyze another round of initiation, the GDP bound to eIF2 must exchange with GTP by way of a reaction catalyzed by eIF2B.</text>
</comment>
<keyword evidence="9" id="KW-1185">Reference proteome</keyword>
<dbReference type="OrthoDB" id="10255414at2759"/>
<dbReference type="Pfam" id="PF01873">
    <property type="entry name" value="eIF-5_eIF-2B"/>
    <property type="match status" value="1"/>
</dbReference>
<organism evidence="9 10">
    <name type="scientific">Raphanus sativus</name>
    <name type="common">Radish</name>
    <name type="synonym">Raphanus raphanistrum var. sativus</name>
    <dbReference type="NCBI Taxonomy" id="3726"/>
    <lineage>
        <taxon>Eukaryota</taxon>
        <taxon>Viridiplantae</taxon>
        <taxon>Streptophyta</taxon>
        <taxon>Embryophyta</taxon>
        <taxon>Tracheophyta</taxon>
        <taxon>Spermatophyta</taxon>
        <taxon>Magnoliopsida</taxon>
        <taxon>eudicotyledons</taxon>
        <taxon>Gunneridae</taxon>
        <taxon>Pentapetalae</taxon>
        <taxon>rosids</taxon>
        <taxon>malvids</taxon>
        <taxon>Brassicales</taxon>
        <taxon>Brassicaceae</taxon>
        <taxon>Brassiceae</taxon>
        <taxon>Raphanus</taxon>
    </lineage>
</organism>
<dbReference type="GO" id="GO:0031369">
    <property type="term" value="F:translation initiation factor binding"/>
    <property type="evidence" value="ECO:0007669"/>
    <property type="project" value="TreeGrafter"/>
</dbReference>
<dbReference type="FunFam" id="3.30.30.170:FF:000001">
    <property type="entry name" value="Eukaryotic translation initiation factor 2 subunit"/>
    <property type="match status" value="1"/>
</dbReference>
<feature type="domain" description="Translation initiation factor IF2/IF5" evidence="8">
    <location>
        <begin position="100"/>
        <end position="210"/>
    </location>
</feature>
<evidence type="ECO:0000256" key="6">
    <source>
        <dbReference type="ARBA" id="ARBA00073542"/>
    </source>
</evidence>
<evidence type="ECO:0000256" key="3">
    <source>
        <dbReference type="ARBA" id="ARBA00022917"/>
    </source>
</evidence>
<sequence>MKRFSKGGPFGVVSSASERRSDRTRRQRWIYSSKSKLVGNSSSTRLLDVTKLDPSKMKKRKKKKTFIRQDATYESEPDYGYAELLSRVFDMLHEEVSTERPRTVMMRHPQLLAQGTQITICLDFAHLCTTMHRKPGHVIKFLLGQMETKGWLNKQHQLEMKGFVSSQHFQAVFQRYIDAFVICSCCKSPDTALAEDNGISTLSCEMCGLVALINEPNPL</sequence>
<reference evidence="9" key="1">
    <citation type="journal article" date="2019" name="Database">
        <title>The radish genome database (RadishGD): an integrated information resource for radish genomics.</title>
        <authorList>
            <person name="Yu H.J."/>
            <person name="Baek S."/>
            <person name="Lee Y.J."/>
            <person name="Cho A."/>
            <person name="Mun J.H."/>
        </authorList>
    </citation>
    <scope>NUCLEOTIDE SEQUENCE [LARGE SCALE GENOMIC DNA]</scope>
    <source>
        <strain evidence="9">cv. WK10039</strain>
    </source>
</reference>
<dbReference type="Proteomes" id="UP000504610">
    <property type="component" value="Chromosome 3"/>
</dbReference>
<accession>A0A9W3DCV4</accession>
<name>A0A9W3DCV4_RAPSA</name>
<dbReference type="GeneID" id="108847119"/>
<evidence type="ECO:0000256" key="1">
    <source>
        <dbReference type="ARBA" id="ARBA00010397"/>
    </source>
</evidence>
<dbReference type="GO" id="GO:0003743">
    <property type="term" value="F:translation initiation factor activity"/>
    <property type="evidence" value="ECO:0007669"/>
    <property type="project" value="UniProtKB-KW"/>
</dbReference>
<keyword evidence="2 10" id="KW-0396">Initiation factor</keyword>
<protein>
    <recommendedName>
        <fullName evidence="6">Eukaryotic translation initiation factor 2 subunit beta</fullName>
    </recommendedName>
</protein>
<dbReference type="PANTHER" id="PTHR23001:SF45">
    <property type="entry name" value="EUKARYOTIC TRANSLATION INITIATION FACTOR 2B FAMILY PROTEIN _ EIF-2B FAMILY PROTEIN"/>
    <property type="match status" value="1"/>
</dbReference>
<dbReference type="SMART" id="SM00653">
    <property type="entry name" value="eIF2B_5"/>
    <property type="match status" value="1"/>
</dbReference>
<dbReference type="GO" id="GO:0003729">
    <property type="term" value="F:mRNA binding"/>
    <property type="evidence" value="ECO:0007669"/>
    <property type="project" value="TreeGrafter"/>
</dbReference>
<gene>
    <name evidence="10" type="primary">LOC108847119</name>
</gene>
<evidence type="ECO:0000313" key="9">
    <source>
        <dbReference type="Proteomes" id="UP000504610"/>
    </source>
</evidence>
<dbReference type="InterPro" id="IPR002735">
    <property type="entry name" value="Transl_init_fac_IF2/IF5_dom"/>
</dbReference>
<evidence type="ECO:0000259" key="8">
    <source>
        <dbReference type="SMART" id="SM00653"/>
    </source>
</evidence>
<comment type="similarity">
    <text evidence="1">Belongs to the eIF-2-beta/eIF-5 family.</text>
</comment>
<evidence type="ECO:0000256" key="4">
    <source>
        <dbReference type="ARBA" id="ARBA00054872"/>
    </source>
</evidence>
<reference evidence="10" key="2">
    <citation type="submission" date="2025-08" db="UniProtKB">
        <authorList>
            <consortium name="RefSeq"/>
        </authorList>
    </citation>
    <scope>IDENTIFICATION</scope>
    <source>
        <tissue evidence="10">Leaf</tissue>
    </source>
</reference>
<proteinExistence type="inferred from homology"/>
<dbReference type="Gene3D" id="3.30.30.170">
    <property type="match status" value="1"/>
</dbReference>
<dbReference type="SUPFAM" id="SSF75689">
    <property type="entry name" value="Zinc-binding domain of translation initiation factor 2 beta"/>
    <property type="match status" value="1"/>
</dbReference>
<feature type="region of interest" description="Disordered" evidence="7">
    <location>
        <begin position="1"/>
        <end position="25"/>
    </location>
</feature>
<dbReference type="GO" id="GO:0001731">
    <property type="term" value="P:formation of translation preinitiation complex"/>
    <property type="evidence" value="ECO:0007669"/>
    <property type="project" value="TreeGrafter"/>
</dbReference>
<dbReference type="InterPro" id="IPR045196">
    <property type="entry name" value="IF2/IF5"/>
</dbReference>
<evidence type="ECO:0000256" key="5">
    <source>
        <dbReference type="ARBA" id="ARBA00063900"/>
    </source>
</evidence>
<dbReference type="GO" id="GO:0005850">
    <property type="term" value="C:eukaryotic translation initiation factor 2 complex"/>
    <property type="evidence" value="ECO:0007669"/>
    <property type="project" value="TreeGrafter"/>
</dbReference>